<dbReference type="WBParaSite" id="PTRK_0000493100.1">
    <property type="protein sequence ID" value="PTRK_0000493100.1"/>
    <property type="gene ID" value="PTRK_0000493100"/>
</dbReference>
<accession>A0A0N4ZBM0</accession>
<name>A0A0N4ZBM0_PARTI</name>
<evidence type="ECO:0000313" key="2">
    <source>
        <dbReference type="WBParaSite" id="PTRK_0000493100.1"/>
    </source>
</evidence>
<reference evidence="2" key="1">
    <citation type="submission" date="2017-02" db="UniProtKB">
        <authorList>
            <consortium name="WormBaseParasite"/>
        </authorList>
    </citation>
    <scope>IDENTIFICATION</scope>
</reference>
<keyword evidence="1" id="KW-1185">Reference proteome</keyword>
<dbReference type="Proteomes" id="UP000038045">
    <property type="component" value="Unplaced"/>
</dbReference>
<organism evidence="1 2">
    <name type="scientific">Parastrongyloides trichosuri</name>
    <name type="common">Possum-specific nematode worm</name>
    <dbReference type="NCBI Taxonomy" id="131310"/>
    <lineage>
        <taxon>Eukaryota</taxon>
        <taxon>Metazoa</taxon>
        <taxon>Ecdysozoa</taxon>
        <taxon>Nematoda</taxon>
        <taxon>Chromadorea</taxon>
        <taxon>Rhabditida</taxon>
        <taxon>Tylenchina</taxon>
        <taxon>Panagrolaimomorpha</taxon>
        <taxon>Strongyloidoidea</taxon>
        <taxon>Strongyloididae</taxon>
        <taxon>Parastrongyloides</taxon>
    </lineage>
</organism>
<proteinExistence type="predicted"/>
<evidence type="ECO:0000313" key="1">
    <source>
        <dbReference type="Proteomes" id="UP000038045"/>
    </source>
</evidence>
<protein>
    <submittedName>
        <fullName evidence="2">Uncharacterized protein</fullName>
    </submittedName>
</protein>
<sequence length="284" mass="32545">MPIMSTSTKANDVIILLSDDEEESESTLVPNNTPISTPRYRNSSFLGEISIFDYNSNHSTTGNGIKKNTVLIMEINGETGYLSTLRRVSSMQKSYKEDVPKKELEIIHEVEEKDPFYLDDDSFDDDDIELIKPLHPSPILGFGVKQSQPKKFIVVQVNENNDKLSNRDEKVINKDINKLNLVNKKLEENICQKEDKALQRGRNSDIIAIVHNEIAGDTIIKKEETTVVTCNNDKGRKRNFFRSVFQSVFANCFTIRRERSNVNKAIIRHQYAIFDEEDELVRSV</sequence>
<dbReference type="AlphaFoldDB" id="A0A0N4ZBM0"/>